<accession>A0AA36DGA9</accession>
<proteinExistence type="predicted"/>
<evidence type="ECO:0000259" key="1">
    <source>
        <dbReference type="PROSITE" id="PS50181"/>
    </source>
</evidence>
<organism evidence="2 3">
    <name type="scientific">Mesorhabditis spiculigera</name>
    <dbReference type="NCBI Taxonomy" id="96644"/>
    <lineage>
        <taxon>Eukaryota</taxon>
        <taxon>Metazoa</taxon>
        <taxon>Ecdysozoa</taxon>
        <taxon>Nematoda</taxon>
        <taxon>Chromadorea</taxon>
        <taxon>Rhabditida</taxon>
        <taxon>Rhabditina</taxon>
        <taxon>Rhabditomorpha</taxon>
        <taxon>Rhabditoidea</taxon>
        <taxon>Rhabditidae</taxon>
        <taxon>Mesorhabditinae</taxon>
        <taxon>Mesorhabditis</taxon>
    </lineage>
</organism>
<protein>
    <recommendedName>
        <fullName evidence="1">F-box domain-containing protein</fullName>
    </recommendedName>
</protein>
<dbReference type="AlphaFoldDB" id="A0AA36DGA9"/>
<sequence length="522" mass="60047">MEAEASTSSEFPLEDFVDLPWHLQKAIVSELSASDLIHFSRAHPHFEQLVNDRHKCWDHINLDGDLRVERTLPSGRIQRRLWEYQSGDFHPLRQRDITKRQTTPTMTVVFCKGNETARDEDAAVVLRNATVKQLNFLRDTHLAPGLRVGFLHRPGFDTIDELQSVIGKLKCTGLGIYSLTLQGSTTDAALIDFFLRNPQLTTISYDVAGQSYLHLLSQLYQPKQWLKIHGHTNGVHDVLFSITDTIIRQWEAKEREIDAWMVCLANGSEWGDDEFENVLNFELNEMARRLSYGSLGCFEKRDDIDPRFRLIRREDGTGLLIMTGGLSIILISCDYQLRRARGLGNGSKIREFYNALSTLMYPLRAAETQIWQLEKFGRPPKKPEAKEVVDQDVFAIFGDLEVGREVDAEETEEQPEVPERDLKMEALLVDRQKARDAVETAIREHLAEFGKLSDRELAIDTLFLGGDEVPQINRYLLDHLFNNGFEPEGYPSKYYFAEWHMRIGHELVGYYKKHGVIPNYFC</sequence>
<reference evidence="2" key="1">
    <citation type="submission" date="2023-06" db="EMBL/GenBank/DDBJ databases">
        <authorList>
            <person name="Delattre M."/>
        </authorList>
    </citation>
    <scope>NUCLEOTIDE SEQUENCE</scope>
    <source>
        <strain evidence="2">AF72</strain>
    </source>
</reference>
<comment type="caution">
    <text evidence="2">The sequence shown here is derived from an EMBL/GenBank/DDBJ whole genome shotgun (WGS) entry which is preliminary data.</text>
</comment>
<feature type="domain" description="F-box" evidence="1">
    <location>
        <begin position="13"/>
        <end position="60"/>
    </location>
</feature>
<dbReference type="PROSITE" id="PS50181">
    <property type="entry name" value="FBOX"/>
    <property type="match status" value="1"/>
</dbReference>
<keyword evidence="3" id="KW-1185">Reference proteome</keyword>
<dbReference type="Proteomes" id="UP001177023">
    <property type="component" value="Unassembled WGS sequence"/>
</dbReference>
<evidence type="ECO:0000313" key="2">
    <source>
        <dbReference type="EMBL" id="CAJ0585781.1"/>
    </source>
</evidence>
<dbReference type="EMBL" id="CATQJA010002706">
    <property type="protein sequence ID" value="CAJ0585781.1"/>
    <property type="molecule type" value="Genomic_DNA"/>
</dbReference>
<evidence type="ECO:0000313" key="3">
    <source>
        <dbReference type="Proteomes" id="UP001177023"/>
    </source>
</evidence>
<name>A0AA36DGA9_9BILA</name>
<feature type="non-terminal residue" evidence="2">
    <location>
        <position position="1"/>
    </location>
</feature>
<gene>
    <name evidence="2" type="ORF">MSPICULIGERA_LOCUS23792</name>
</gene>
<dbReference type="InterPro" id="IPR001810">
    <property type="entry name" value="F-box_dom"/>
</dbReference>